<evidence type="ECO:0000313" key="3">
    <source>
        <dbReference type="EMBL" id="CAD8901943.1"/>
    </source>
</evidence>
<sequence length="400" mass="43642">MKFARTAFVSLAVVSCAFGAFPDAPAQSANNQKTKFMSELMQNAKTIRRLEDANGDDAYVRDLSDYAFRFDKCQFIQAFDDELSANGNADTVLSTKSYVTFQICPSATCSNSYASGCGEYVMDMVTYLYYAGTYYSNEIANTCNTCDANCEVDDVYGYDKYANYNGNRRLDFERKLDGNNCSSCLPMCYLYENFGGNGYVDALDYTECVAADVNDEGTQLYVGPSCVSNGHKIKMAVFEDEYCSVSYDMSVDKLLGVHVSDLVLSKLSSKKCVDCSASNDDAYGDQVDLCSNVYSSAAKCEVDMDDSELSGNAALNEQSVCNFIQIIESGTYDQSGQIYTNDGAVSRVSGGIDASGPQKFFLTAFLLASCALGVYAYVLFGLVRRRTNKVSLSSQDGTLA</sequence>
<dbReference type="EMBL" id="HBFR01039892">
    <property type="protein sequence ID" value="CAD8901943.1"/>
    <property type="molecule type" value="Transcribed_RNA"/>
</dbReference>
<feature type="transmembrane region" description="Helical" evidence="1">
    <location>
        <begin position="360"/>
        <end position="383"/>
    </location>
</feature>
<keyword evidence="1" id="KW-0472">Membrane</keyword>
<proteinExistence type="predicted"/>
<gene>
    <name evidence="3" type="ORF">CHYS00102_LOCUS29162</name>
</gene>
<evidence type="ECO:0000256" key="2">
    <source>
        <dbReference type="SAM" id="SignalP"/>
    </source>
</evidence>
<evidence type="ECO:0000256" key="1">
    <source>
        <dbReference type="SAM" id="Phobius"/>
    </source>
</evidence>
<organism evidence="3">
    <name type="scientific">Corethron hystrix</name>
    <dbReference type="NCBI Taxonomy" id="216773"/>
    <lineage>
        <taxon>Eukaryota</taxon>
        <taxon>Sar</taxon>
        <taxon>Stramenopiles</taxon>
        <taxon>Ochrophyta</taxon>
        <taxon>Bacillariophyta</taxon>
        <taxon>Coscinodiscophyceae</taxon>
        <taxon>Corethrophycidae</taxon>
        <taxon>Corethrales</taxon>
        <taxon>Corethraceae</taxon>
        <taxon>Corethron</taxon>
    </lineage>
</organism>
<keyword evidence="1" id="KW-1133">Transmembrane helix</keyword>
<feature type="chain" id="PRO_5031327208" evidence="2">
    <location>
        <begin position="20"/>
        <end position="400"/>
    </location>
</feature>
<name>A0A7S1G1T0_9STRA</name>
<reference evidence="3" key="1">
    <citation type="submission" date="2021-01" db="EMBL/GenBank/DDBJ databases">
        <authorList>
            <person name="Corre E."/>
            <person name="Pelletier E."/>
            <person name="Niang G."/>
            <person name="Scheremetjew M."/>
            <person name="Finn R."/>
            <person name="Kale V."/>
            <person name="Holt S."/>
            <person name="Cochrane G."/>
            <person name="Meng A."/>
            <person name="Brown T."/>
            <person name="Cohen L."/>
        </authorList>
    </citation>
    <scope>NUCLEOTIDE SEQUENCE</scope>
    <source>
        <strain evidence="3">308</strain>
    </source>
</reference>
<protein>
    <submittedName>
        <fullName evidence="3">Uncharacterized protein</fullName>
    </submittedName>
</protein>
<feature type="signal peptide" evidence="2">
    <location>
        <begin position="1"/>
        <end position="19"/>
    </location>
</feature>
<dbReference type="PROSITE" id="PS51257">
    <property type="entry name" value="PROKAR_LIPOPROTEIN"/>
    <property type="match status" value="1"/>
</dbReference>
<dbReference type="AlphaFoldDB" id="A0A7S1G1T0"/>
<keyword evidence="1" id="KW-0812">Transmembrane</keyword>
<accession>A0A7S1G1T0</accession>
<keyword evidence="2" id="KW-0732">Signal</keyword>